<organism evidence="1 2">
    <name type="scientific">Colletotrichum orchidophilum</name>
    <dbReference type="NCBI Taxonomy" id="1209926"/>
    <lineage>
        <taxon>Eukaryota</taxon>
        <taxon>Fungi</taxon>
        <taxon>Dikarya</taxon>
        <taxon>Ascomycota</taxon>
        <taxon>Pezizomycotina</taxon>
        <taxon>Sordariomycetes</taxon>
        <taxon>Hypocreomycetidae</taxon>
        <taxon>Glomerellales</taxon>
        <taxon>Glomerellaceae</taxon>
        <taxon>Colletotrichum</taxon>
    </lineage>
</organism>
<dbReference type="Proteomes" id="UP000176998">
    <property type="component" value="Unassembled WGS sequence"/>
</dbReference>
<proteinExistence type="predicted"/>
<dbReference type="RefSeq" id="XP_022473215.1">
    <property type="nucleotide sequence ID" value="XM_022620221.1"/>
</dbReference>
<gene>
    <name evidence="1" type="ORF">CORC01_08591</name>
</gene>
<evidence type="ECO:0000313" key="2">
    <source>
        <dbReference type="Proteomes" id="UP000176998"/>
    </source>
</evidence>
<dbReference type="AlphaFoldDB" id="A0A1G4B3U1"/>
<sequence length="96" mass="10313">MSASRFTLAAVSTPSVLYVVGGLEVQPMTLDGSARGSSMLEPPALKVRLAAAPVALTASDYTAVQDWLSSLLHVSHSLRPDLSYHTRTSKKCDDYF</sequence>
<dbReference type="EMBL" id="MJBS01000074">
    <property type="protein sequence ID" value="OHE96054.1"/>
    <property type="molecule type" value="Genomic_DNA"/>
</dbReference>
<dbReference type="GeneID" id="34561731"/>
<evidence type="ECO:0000313" key="1">
    <source>
        <dbReference type="EMBL" id="OHE96054.1"/>
    </source>
</evidence>
<protein>
    <submittedName>
        <fullName evidence="1">Uncharacterized protein</fullName>
    </submittedName>
</protein>
<name>A0A1G4B3U1_9PEZI</name>
<accession>A0A1G4B3U1</accession>
<keyword evidence="2" id="KW-1185">Reference proteome</keyword>
<reference evidence="1 2" key="1">
    <citation type="submission" date="2016-09" db="EMBL/GenBank/DDBJ databases">
        <authorList>
            <person name="Capua I."/>
            <person name="De Benedictis P."/>
            <person name="Joannis T."/>
            <person name="Lombin L.H."/>
            <person name="Cattoli G."/>
        </authorList>
    </citation>
    <scope>NUCLEOTIDE SEQUENCE [LARGE SCALE GENOMIC DNA]</scope>
    <source>
        <strain evidence="1 2">IMI 309357</strain>
    </source>
</reference>
<comment type="caution">
    <text evidence="1">The sequence shown here is derived from an EMBL/GenBank/DDBJ whole genome shotgun (WGS) entry which is preliminary data.</text>
</comment>